<evidence type="ECO:0000313" key="2">
    <source>
        <dbReference type="EMBL" id="GMH15540.1"/>
    </source>
</evidence>
<keyword evidence="1" id="KW-0812">Transmembrane</keyword>
<sequence length="78" mass="8025">MLLGADIAAGIFGGLVGGSAEVVRFGLLISEQNYAHGYWAAEKHLVAVVSIAIASTAVTGVNFLAAVGSLQRRLARDL</sequence>
<evidence type="ECO:0000313" key="3">
    <source>
        <dbReference type="Proteomes" id="UP001279734"/>
    </source>
</evidence>
<name>A0AAD3XTB7_NEPGR</name>
<reference evidence="2" key="1">
    <citation type="submission" date="2023-05" db="EMBL/GenBank/DDBJ databases">
        <title>Nepenthes gracilis genome sequencing.</title>
        <authorList>
            <person name="Fukushima K."/>
        </authorList>
    </citation>
    <scope>NUCLEOTIDE SEQUENCE</scope>
    <source>
        <strain evidence="2">SING2019-196</strain>
    </source>
</reference>
<evidence type="ECO:0000256" key="1">
    <source>
        <dbReference type="SAM" id="Phobius"/>
    </source>
</evidence>
<dbReference type="AlphaFoldDB" id="A0AAD3XTB7"/>
<keyword evidence="1" id="KW-1133">Transmembrane helix</keyword>
<accession>A0AAD3XTB7</accession>
<organism evidence="2 3">
    <name type="scientific">Nepenthes gracilis</name>
    <name type="common">Slender pitcher plant</name>
    <dbReference type="NCBI Taxonomy" id="150966"/>
    <lineage>
        <taxon>Eukaryota</taxon>
        <taxon>Viridiplantae</taxon>
        <taxon>Streptophyta</taxon>
        <taxon>Embryophyta</taxon>
        <taxon>Tracheophyta</taxon>
        <taxon>Spermatophyta</taxon>
        <taxon>Magnoliopsida</taxon>
        <taxon>eudicotyledons</taxon>
        <taxon>Gunneridae</taxon>
        <taxon>Pentapetalae</taxon>
        <taxon>Caryophyllales</taxon>
        <taxon>Nepenthaceae</taxon>
        <taxon>Nepenthes</taxon>
    </lineage>
</organism>
<comment type="caution">
    <text evidence="2">The sequence shown here is derived from an EMBL/GenBank/DDBJ whole genome shotgun (WGS) entry which is preliminary data.</text>
</comment>
<keyword evidence="1" id="KW-0472">Membrane</keyword>
<dbReference type="EMBL" id="BSYO01000015">
    <property type="protein sequence ID" value="GMH15540.1"/>
    <property type="molecule type" value="Genomic_DNA"/>
</dbReference>
<proteinExistence type="predicted"/>
<dbReference type="Proteomes" id="UP001279734">
    <property type="component" value="Unassembled WGS sequence"/>
</dbReference>
<gene>
    <name evidence="2" type="ORF">Nepgr_017381</name>
</gene>
<feature type="transmembrane region" description="Helical" evidence="1">
    <location>
        <begin position="44"/>
        <end position="67"/>
    </location>
</feature>
<protein>
    <submittedName>
        <fullName evidence="2">Uncharacterized protein</fullName>
    </submittedName>
</protein>
<keyword evidence="3" id="KW-1185">Reference proteome</keyword>